<comment type="caution">
    <text evidence="1">The sequence shown here is derived from an EMBL/GenBank/DDBJ whole genome shotgun (WGS) entry which is preliminary data.</text>
</comment>
<dbReference type="Proteomes" id="UP001500449">
    <property type="component" value="Unassembled WGS sequence"/>
</dbReference>
<dbReference type="InterPro" id="IPR052924">
    <property type="entry name" value="OsmC/Ohr_hydroprdx_reductase"/>
</dbReference>
<dbReference type="Gene3D" id="3.30.300.20">
    <property type="match status" value="1"/>
</dbReference>
<accession>A0ABN2N0X5</accession>
<sequence>MTSTETVRNGVDTATMFATLDAIKAQPEIAQFRFRARNTWMGGAHNRSAIKGFYAACAEDSSRTAGWTLDAGEPAILLGADEGPNPAEYLLHALAACVTTSLVYSAAARGVRLTSVTSELEGDLDVQGAMGVNTEDFRNGFSRIRMTVTISGDAPAEKLRQVVERGRDRSVVFDSISNGVPIDLSVVTV</sequence>
<dbReference type="PANTHER" id="PTHR35368:SF1">
    <property type="entry name" value="HYDROPEROXIDE REDUCTASE"/>
    <property type="match status" value="1"/>
</dbReference>
<gene>
    <name evidence="1" type="ORF">GCM10009836_29070</name>
</gene>
<reference evidence="1 2" key="1">
    <citation type="journal article" date="2019" name="Int. J. Syst. Evol. Microbiol.">
        <title>The Global Catalogue of Microorganisms (GCM) 10K type strain sequencing project: providing services to taxonomists for standard genome sequencing and annotation.</title>
        <authorList>
            <consortium name="The Broad Institute Genomics Platform"/>
            <consortium name="The Broad Institute Genome Sequencing Center for Infectious Disease"/>
            <person name="Wu L."/>
            <person name="Ma J."/>
        </authorList>
    </citation>
    <scope>NUCLEOTIDE SEQUENCE [LARGE SCALE GENOMIC DNA]</scope>
    <source>
        <strain evidence="1 2">JCM 16009</strain>
    </source>
</reference>
<dbReference type="InterPro" id="IPR003718">
    <property type="entry name" value="OsmC/Ohr_fam"/>
</dbReference>
<protein>
    <submittedName>
        <fullName evidence="1">OsmC family protein</fullName>
    </submittedName>
</protein>
<dbReference type="RefSeq" id="WP_344416618.1">
    <property type="nucleotide sequence ID" value="NZ_BAAAQK010000006.1"/>
</dbReference>
<dbReference type="SUPFAM" id="SSF82784">
    <property type="entry name" value="OsmC-like"/>
    <property type="match status" value="1"/>
</dbReference>
<dbReference type="Pfam" id="PF02566">
    <property type="entry name" value="OsmC"/>
    <property type="match status" value="1"/>
</dbReference>
<evidence type="ECO:0000313" key="2">
    <source>
        <dbReference type="Proteomes" id="UP001500449"/>
    </source>
</evidence>
<evidence type="ECO:0000313" key="1">
    <source>
        <dbReference type="EMBL" id="GAA1847623.1"/>
    </source>
</evidence>
<proteinExistence type="predicted"/>
<dbReference type="PANTHER" id="PTHR35368">
    <property type="entry name" value="HYDROPEROXIDE REDUCTASE"/>
    <property type="match status" value="1"/>
</dbReference>
<dbReference type="EMBL" id="BAAAQK010000006">
    <property type="protein sequence ID" value="GAA1847623.1"/>
    <property type="molecule type" value="Genomic_DNA"/>
</dbReference>
<name>A0ABN2N0X5_9PSEU</name>
<dbReference type="InterPro" id="IPR015946">
    <property type="entry name" value="KH_dom-like_a/b"/>
</dbReference>
<keyword evidence="2" id="KW-1185">Reference proteome</keyword>
<dbReference type="InterPro" id="IPR036102">
    <property type="entry name" value="OsmC/Ohrsf"/>
</dbReference>
<organism evidence="1 2">
    <name type="scientific">Pseudonocardia ailaonensis</name>
    <dbReference type="NCBI Taxonomy" id="367279"/>
    <lineage>
        <taxon>Bacteria</taxon>
        <taxon>Bacillati</taxon>
        <taxon>Actinomycetota</taxon>
        <taxon>Actinomycetes</taxon>
        <taxon>Pseudonocardiales</taxon>
        <taxon>Pseudonocardiaceae</taxon>
        <taxon>Pseudonocardia</taxon>
    </lineage>
</organism>